<feature type="compositionally biased region" description="Gly residues" evidence="1">
    <location>
        <begin position="280"/>
        <end position="304"/>
    </location>
</feature>
<reference evidence="3 4" key="1">
    <citation type="submission" date="2016-09" db="EMBL/GenBank/DDBJ databases">
        <title>Complete genome sequencing of Streptomyces lydicus 103 and metabolic pathways analysis of antibiotic biosynthesis.</title>
        <authorList>
            <person name="Jia N."/>
            <person name="Ding M.-Z."/>
            <person name="Gao F."/>
            <person name="Yuan Y.-J."/>
        </authorList>
    </citation>
    <scope>NUCLEOTIDE SEQUENCE [LARGE SCALE GENOMIC DNA]</scope>
    <source>
        <strain evidence="3 4">103</strain>
    </source>
</reference>
<feature type="transmembrane region" description="Helical" evidence="2">
    <location>
        <begin position="105"/>
        <end position="127"/>
    </location>
</feature>
<feature type="region of interest" description="Disordered" evidence="1">
    <location>
        <begin position="280"/>
        <end position="344"/>
    </location>
</feature>
<dbReference type="RefSeq" id="WP_069572331.1">
    <property type="nucleotide sequence ID" value="NZ_CP017157.1"/>
</dbReference>
<evidence type="ECO:0000313" key="3">
    <source>
        <dbReference type="EMBL" id="AOP50155.1"/>
    </source>
</evidence>
<keyword evidence="2" id="KW-0472">Membrane</keyword>
<feature type="region of interest" description="Disordered" evidence="1">
    <location>
        <begin position="72"/>
        <end position="94"/>
    </location>
</feature>
<gene>
    <name evidence="3" type="ORF">SL103_31345</name>
</gene>
<name>A0A1D7VTQ5_9ACTN</name>
<evidence type="ECO:0000256" key="2">
    <source>
        <dbReference type="SAM" id="Phobius"/>
    </source>
</evidence>
<dbReference type="OrthoDB" id="4338553at2"/>
<keyword evidence="4" id="KW-1185">Reference proteome</keyword>
<keyword evidence="2" id="KW-1133">Transmembrane helix</keyword>
<organism evidence="3 4">
    <name type="scientific">Streptomyces lydicus</name>
    <dbReference type="NCBI Taxonomy" id="47763"/>
    <lineage>
        <taxon>Bacteria</taxon>
        <taxon>Bacillati</taxon>
        <taxon>Actinomycetota</taxon>
        <taxon>Actinomycetes</taxon>
        <taxon>Kitasatosporales</taxon>
        <taxon>Streptomycetaceae</taxon>
        <taxon>Streptomyces</taxon>
    </lineage>
</organism>
<evidence type="ECO:0000256" key="1">
    <source>
        <dbReference type="SAM" id="MobiDB-lite"/>
    </source>
</evidence>
<dbReference type="Proteomes" id="UP000094094">
    <property type="component" value="Chromosome"/>
</dbReference>
<evidence type="ECO:0000313" key="4">
    <source>
        <dbReference type="Proteomes" id="UP000094094"/>
    </source>
</evidence>
<feature type="compositionally biased region" description="Low complexity" evidence="1">
    <location>
        <begin position="72"/>
        <end position="83"/>
    </location>
</feature>
<proteinExistence type="predicted"/>
<dbReference type="EMBL" id="CP017157">
    <property type="protein sequence ID" value="AOP50155.1"/>
    <property type="molecule type" value="Genomic_DNA"/>
</dbReference>
<keyword evidence="2" id="KW-0812">Transmembrane</keyword>
<protein>
    <recommendedName>
        <fullName evidence="5">Extensin</fullName>
    </recommendedName>
</protein>
<accession>A0A1D7VTQ5</accession>
<sequence>MADDRYNWLDKDTAERLLRGEPVSARRGDGAHELEQLLKAAAAVGAEAPGTAPLPGEETALAAFRQAARAGARSRGADAPPAAVGSGRATGLAERTRLARPLRRGFAVALAVCAIGGVAVAAGTGVLPTPFEGGDPAPGSSVSAAESPGPLDTREPGAETDGTTARTPDATPGGGTSAPARTPTPGTSPGATGTPGTPGGGAGRDDRPGGGKGNGVPGTKKQLLLGLCRNYESGNRNGMDRDALRRLEKRAGGADKVHAFCRAYLARYGLGGGSGDNDGFTGGLGGSGTGGDSGQSGDPGGDQEGGPAPSPPGTTTPGTATPSPSPSVTSTDSVSTTPGTTATS</sequence>
<feature type="compositionally biased region" description="Low complexity" evidence="1">
    <location>
        <begin position="315"/>
        <end position="344"/>
    </location>
</feature>
<feature type="compositionally biased region" description="Low complexity" evidence="1">
    <location>
        <begin position="167"/>
        <end position="195"/>
    </location>
</feature>
<dbReference type="AlphaFoldDB" id="A0A1D7VTQ5"/>
<evidence type="ECO:0008006" key="5">
    <source>
        <dbReference type="Google" id="ProtNLM"/>
    </source>
</evidence>
<dbReference type="KEGG" id="slc:SL103_31345"/>
<feature type="region of interest" description="Disordered" evidence="1">
    <location>
        <begin position="131"/>
        <end position="221"/>
    </location>
</feature>